<protein>
    <submittedName>
        <fullName evidence="2">Uncharacterized protein</fullName>
    </submittedName>
</protein>
<comment type="caution">
    <text evidence="2">The sequence shown here is derived from an EMBL/GenBank/DDBJ whole genome shotgun (WGS) entry which is preliminary data.</text>
</comment>
<reference evidence="2" key="2">
    <citation type="journal article" date="2018" name="Nature">
        <title>A major lineage of non-tailed dsDNA viruses as unrecognized killers of marine bacteria.</title>
        <authorList>
            <person name="Kauffman K.M."/>
            <person name="Hussain F.A."/>
            <person name="Yang J."/>
            <person name="Arevalo P."/>
            <person name="Brown J.M."/>
            <person name="Chang W.K."/>
            <person name="VanInsberghe D."/>
            <person name="Elsherbini J."/>
            <person name="Sharma R.S."/>
            <person name="Cutler M.B."/>
            <person name="Kelly L."/>
            <person name="Polz M.F."/>
        </authorList>
    </citation>
    <scope>NUCLEOTIDE SEQUENCE</scope>
    <source>
        <strain evidence="2">10N.222.46.E12</strain>
    </source>
</reference>
<evidence type="ECO:0000256" key="1">
    <source>
        <dbReference type="SAM" id="MobiDB-lite"/>
    </source>
</evidence>
<dbReference type="EMBL" id="MDBS01000003">
    <property type="protein sequence ID" value="PMP33005.1"/>
    <property type="molecule type" value="Genomic_DNA"/>
</dbReference>
<dbReference type="RefSeq" id="WP_136978109.1">
    <property type="nucleotide sequence ID" value="NZ_CP170590.1"/>
</dbReference>
<feature type="compositionally biased region" description="Basic and acidic residues" evidence="1">
    <location>
        <begin position="100"/>
        <end position="109"/>
    </location>
</feature>
<evidence type="ECO:0000313" key="2">
    <source>
        <dbReference type="EMBL" id="PMP33005.1"/>
    </source>
</evidence>
<dbReference type="AlphaFoldDB" id="A0A7Z1MMG3"/>
<feature type="compositionally biased region" description="Basic and acidic residues" evidence="1">
    <location>
        <begin position="70"/>
        <end position="80"/>
    </location>
</feature>
<sequence length="109" mass="12551">MYKVEQFKNTAELKEYAKNRYQLEIRGNLSLENAIASLNEQLNEASKAMENSKTEKPQDTPTPTQKPKKKETAAEREQRMMRGQKRKKNIASASALQIVRDGRKARGQR</sequence>
<reference evidence="2" key="1">
    <citation type="submission" date="2016-07" db="EMBL/GenBank/DDBJ databases">
        <authorList>
            <person name="Kauffman K."/>
            <person name="Arevalo P."/>
            <person name="Polz M.F."/>
        </authorList>
    </citation>
    <scope>NUCLEOTIDE SEQUENCE</scope>
    <source>
        <strain evidence="2">10N.222.46.E12</strain>
    </source>
</reference>
<name>A0A7Z1MMG3_9VIBR</name>
<proteinExistence type="predicted"/>
<feature type="region of interest" description="Disordered" evidence="1">
    <location>
        <begin position="43"/>
        <end position="109"/>
    </location>
</feature>
<organism evidence="2">
    <name type="scientific">Vibrio cyclitrophicus</name>
    <dbReference type="NCBI Taxonomy" id="47951"/>
    <lineage>
        <taxon>Bacteria</taxon>
        <taxon>Pseudomonadati</taxon>
        <taxon>Pseudomonadota</taxon>
        <taxon>Gammaproteobacteria</taxon>
        <taxon>Vibrionales</taxon>
        <taxon>Vibrionaceae</taxon>
        <taxon>Vibrio</taxon>
    </lineage>
</organism>
<gene>
    <name evidence="2" type="ORF">BCS90_09730</name>
</gene>
<accession>A0A7Z1MMG3</accession>